<keyword evidence="3" id="KW-0315">Glutamine amidotransferase</keyword>
<keyword evidence="3" id="KW-0808">Transferase</keyword>
<protein>
    <submittedName>
        <fullName evidence="3">Class I glutamine amidotransferase-like protein</fullName>
    </submittedName>
</protein>
<dbReference type="InterPro" id="IPR052158">
    <property type="entry name" value="INH-QAR"/>
</dbReference>
<feature type="domain" description="DJ-1/PfpI" evidence="1">
    <location>
        <begin position="21"/>
        <end position="194"/>
    </location>
</feature>
<accession>A0A4Q9Q3T2</accession>
<dbReference type="InterPro" id="IPR002818">
    <property type="entry name" value="DJ-1/PfpI"/>
</dbReference>
<dbReference type="Gene3D" id="3.40.50.880">
    <property type="match status" value="1"/>
</dbReference>
<dbReference type="EMBL" id="ML145097">
    <property type="protein sequence ID" value="TBU61566.1"/>
    <property type="molecule type" value="Genomic_DNA"/>
</dbReference>
<dbReference type="EMBL" id="ML143478">
    <property type="protein sequence ID" value="TBU24497.1"/>
    <property type="molecule type" value="Genomic_DNA"/>
</dbReference>
<dbReference type="GO" id="GO:0016740">
    <property type="term" value="F:transferase activity"/>
    <property type="evidence" value="ECO:0007669"/>
    <property type="project" value="UniProtKB-KW"/>
</dbReference>
<gene>
    <name evidence="3" type="ORF">BD310DRAFT_904569</name>
    <name evidence="2" type="ORF">BD311DRAFT_741740</name>
</gene>
<dbReference type="PANTHER" id="PTHR43130">
    <property type="entry name" value="ARAC-FAMILY TRANSCRIPTIONAL REGULATOR"/>
    <property type="match status" value="1"/>
</dbReference>
<evidence type="ECO:0000259" key="1">
    <source>
        <dbReference type="Pfam" id="PF01965"/>
    </source>
</evidence>
<dbReference type="CDD" id="cd03139">
    <property type="entry name" value="GATase1_PfpI_2"/>
    <property type="match status" value="1"/>
</dbReference>
<reference evidence="3 4" key="1">
    <citation type="submission" date="2019-01" db="EMBL/GenBank/DDBJ databases">
        <title>Draft genome sequences of three monokaryotic isolates of the white-rot basidiomycete fungus Dichomitus squalens.</title>
        <authorList>
            <consortium name="DOE Joint Genome Institute"/>
            <person name="Lopez S.C."/>
            <person name="Andreopoulos B."/>
            <person name="Pangilinan J."/>
            <person name="Lipzen A."/>
            <person name="Riley R."/>
            <person name="Ahrendt S."/>
            <person name="Ng V."/>
            <person name="Barry K."/>
            <person name="Daum C."/>
            <person name="Grigoriev I.V."/>
            <person name="Hilden K.S."/>
            <person name="Makela M.R."/>
            <person name="de Vries R.P."/>
        </authorList>
    </citation>
    <scope>NUCLEOTIDE SEQUENCE [LARGE SCALE GENOMIC DNA]</scope>
    <source>
        <strain evidence="3 4">CBS 464.89</strain>
        <strain evidence="2">OM18370.1</strain>
    </source>
</reference>
<dbReference type="PANTHER" id="PTHR43130:SF15">
    <property type="entry name" value="THIJ_PFPI FAMILY PROTEIN (AFU_ORTHOLOGUE AFUA_5G14240)"/>
    <property type="match status" value="1"/>
</dbReference>
<dbReference type="Pfam" id="PF01965">
    <property type="entry name" value="DJ-1_PfpI"/>
    <property type="match status" value="1"/>
</dbReference>
<sequence>MSSKQNIEVTSGQVHPTKYGIILFPGFQLLDAFGPLDALSVLSTRVKLDPLIIIAETLDPVYSGSAQSTWNRAGSDFGASVVPTHTFETVPDDLEVLLVPGGSGAVQPGADDRRVEFIKKTYPKLKYLITICNGVGLAAQAGVLDGKRATADKAIWVRTTSLGPSVNWVKTARWVADGNIWTSSGVSAGLDVTLGWIAEVFGEETAREVANVQEYEWKNDANWDVFGFIWGDGM</sequence>
<dbReference type="SUPFAM" id="SSF52317">
    <property type="entry name" value="Class I glutamine amidotransferase-like"/>
    <property type="match status" value="1"/>
</dbReference>
<evidence type="ECO:0000313" key="4">
    <source>
        <dbReference type="Proteomes" id="UP000292082"/>
    </source>
</evidence>
<evidence type="ECO:0000313" key="2">
    <source>
        <dbReference type="EMBL" id="TBU24497.1"/>
    </source>
</evidence>
<keyword evidence="4" id="KW-1185">Reference proteome</keyword>
<dbReference type="Proteomes" id="UP000292082">
    <property type="component" value="Unassembled WGS sequence"/>
</dbReference>
<evidence type="ECO:0000313" key="3">
    <source>
        <dbReference type="EMBL" id="TBU61566.1"/>
    </source>
</evidence>
<dbReference type="InterPro" id="IPR029062">
    <property type="entry name" value="Class_I_gatase-like"/>
</dbReference>
<dbReference type="AlphaFoldDB" id="A0A4Q9Q3T2"/>
<name>A0A4Q9Q3T2_9APHY</name>
<proteinExistence type="predicted"/>
<dbReference type="OrthoDB" id="543156at2759"/>
<dbReference type="Proteomes" id="UP000292957">
    <property type="component" value="Unassembled WGS sequence"/>
</dbReference>
<organism evidence="3 4">
    <name type="scientific">Dichomitus squalens</name>
    <dbReference type="NCBI Taxonomy" id="114155"/>
    <lineage>
        <taxon>Eukaryota</taxon>
        <taxon>Fungi</taxon>
        <taxon>Dikarya</taxon>
        <taxon>Basidiomycota</taxon>
        <taxon>Agaricomycotina</taxon>
        <taxon>Agaricomycetes</taxon>
        <taxon>Polyporales</taxon>
        <taxon>Polyporaceae</taxon>
        <taxon>Dichomitus</taxon>
    </lineage>
</organism>